<dbReference type="Proteomes" id="UP000031443">
    <property type="component" value="Unassembled WGS sequence"/>
</dbReference>
<feature type="domain" description="Myb/SANT-like DNA-binding" evidence="1">
    <location>
        <begin position="11"/>
        <end position="99"/>
    </location>
</feature>
<dbReference type="PANTHER" id="PTHR47595:SF1">
    <property type="entry name" value="MYB_SANT-LIKE DNA-BINDING DOMAIN-CONTAINING PROTEIN"/>
    <property type="match status" value="1"/>
</dbReference>
<evidence type="ECO:0000313" key="3">
    <source>
        <dbReference type="Proteomes" id="UP000031443"/>
    </source>
</evidence>
<name>M7C0U3_CHEMY</name>
<protein>
    <recommendedName>
        <fullName evidence="1">Myb/SANT-like DNA-binding domain-containing protein</fullName>
    </recommendedName>
</protein>
<evidence type="ECO:0000313" key="2">
    <source>
        <dbReference type="EMBL" id="EMP37978.1"/>
    </source>
</evidence>
<dbReference type="PANTHER" id="PTHR47595">
    <property type="entry name" value="HEAT SHOCK 70 KDA PROTEIN 14"/>
    <property type="match status" value="1"/>
</dbReference>
<proteinExistence type="predicted"/>
<dbReference type="InterPro" id="IPR044822">
    <property type="entry name" value="Myb_DNA-bind_4"/>
</dbReference>
<dbReference type="Pfam" id="PF13837">
    <property type="entry name" value="Myb_DNA-bind_4"/>
    <property type="match status" value="1"/>
</dbReference>
<evidence type="ECO:0000259" key="1">
    <source>
        <dbReference type="Pfam" id="PF13837"/>
    </source>
</evidence>
<reference evidence="3" key="1">
    <citation type="journal article" date="2013" name="Nat. Genet.">
        <title>The draft genomes of soft-shell turtle and green sea turtle yield insights into the development and evolution of the turtle-specific body plan.</title>
        <authorList>
            <person name="Wang Z."/>
            <person name="Pascual-Anaya J."/>
            <person name="Zadissa A."/>
            <person name="Li W."/>
            <person name="Niimura Y."/>
            <person name="Huang Z."/>
            <person name="Li C."/>
            <person name="White S."/>
            <person name="Xiong Z."/>
            <person name="Fang D."/>
            <person name="Wang B."/>
            <person name="Ming Y."/>
            <person name="Chen Y."/>
            <person name="Zheng Y."/>
            <person name="Kuraku S."/>
            <person name="Pignatelli M."/>
            <person name="Herrero J."/>
            <person name="Beal K."/>
            <person name="Nozawa M."/>
            <person name="Li Q."/>
            <person name="Wang J."/>
            <person name="Zhang H."/>
            <person name="Yu L."/>
            <person name="Shigenobu S."/>
            <person name="Wang J."/>
            <person name="Liu J."/>
            <person name="Flicek P."/>
            <person name="Searle S."/>
            <person name="Wang J."/>
            <person name="Kuratani S."/>
            <person name="Yin Y."/>
            <person name="Aken B."/>
            <person name="Zhang G."/>
            <person name="Irie N."/>
        </authorList>
    </citation>
    <scope>NUCLEOTIDE SEQUENCE [LARGE SCALE GENOMIC DNA]</scope>
</reference>
<organism evidence="2 3">
    <name type="scientific">Chelonia mydas</name>
    <name type="common">Green sea-turtle</name>
    <name type="synonym">Chelonia agassizi</name>
    <dbReference type="NCBI Taxonomy" id="8469"/>
    <lineage>
        <taxon>Eukaryota</taxon>
        <taxon>Metazoa</taxon>
        <taxon>Chordata</taxon>
        <taxon>Craniata</taxon>
        <taxon>Vertebrata</taxon>
        <taxon>Euteleostomi</taxon>
        <taxon>Archelosauria</taxon>
        <taxon>Testudinata</taxon>
        <taxon>Testudines</taxon>
        <taxon>Cryptodira</taxon>
        <taxon>Durocryptodira</taxon>
        <taxon>Americhelydia</taxon>
        <taxon>Chelonioidea</taxon>
        <taxon>Cheloniidae</taxon>
        <taxon>Chelonia</taxon>
    </lineage>
</organism>
<keyword evidence="3" id="KW-1185">Reference proteome</keyword>
<sequence>MRAVVSVHRSPAWSNAELLDFVGIWGEEALQSHLCSSCRNYDTYRQIFRCMIERGHDWDTLQRRVRVKELQNIYHKVQEANCCSSAVPTSCWFYKELDTILCGNPTSTAKDPVDNSLACVPVKSGPSQEEAILDEEGEGDLEDKDDSEAIDACSQELFSTPEAASHLSGGTGC</sequence>
<dbReference type="AlphaFoldDB" id="M7C0U3"/>
<gene>
    <name evidence="2" type="ORF">UY3_04736</name>
</gene>
<dbReference type="EMBL" id="KB520915">
    <property type="protein sequence ID" value="EMP37978.1"/>
    <property type="molecule type" value="Genomic_DNA"/>
</dbReference>
<dbReference type="Gene3D" id="1.10.10.60">
    <property type="entry name" value="Homeodomain-like"/>
    <property type="match status" value="1"/>
</dbReference>
<accession>M7C0U3</accession>